<reference evidence="9" key="1">
    <citation type="submission" date="2024-05" db="EMBL/GenBank/DDBJ databases">
        <title>Metabacillus sp. nov., isolated from the rhizosphere soil of tomato plants.</title>
        <authorList>
            <person name="Ma R."/>
        </authorList>
    </citation>
    <scope>NUCLEOTIDE SEQUENCE</scope>
    <source>
        <strain evidence="9">DBTR6</strain>
    </source>
</reference>
<dbReference type="InterPro" id="IPR035890">
    <property type="entry name" value="Anti-sigma-28_factor_FlgM_sf"/>
</dbReference>
<dbReference type="SUPFAM" id="SSF101498">
    <property type="entry name" value="Anti-sigma factor FlgM"/>
    <property type="match status" value="1"/>
</dbReference>
<proteinExistence type="inferred from homology"/>
<keyword evidence="9" id="KW-0282">Flagellum</keyword>
<dbReference type="InterPro" id="IPR031316">
    <property type="entry name" value="FlgM_C"/>
</dbReference>
<name>A0ABS7US62_9BACI</name>
<evidence type="ECO:0000259" key="8">
    <source>
        <dbReference type="Pfam" id="PF04316"/>
    </source>
</evidence>
<organism evidence="9 10">
    <name type="scientific">Metabacillus rhizolycopersici</name>
    <dbReference type="NCBI Taxonomy" id="2875709"/>
    <lineage>
        <taxon>Bacteria</taxon>
        <taxon>Bacillati</taxon>
        <taxon>Bacillota</taxon>
        <taxon>Bacilli</taxon>
        <taxon>Bacillales</taxon>
        <taxon>Bacillaceae</taxon>
        <taxon>Metabacillus</taxon>
    </lineage>
</organism>
<dbReference type="InterPro" id="IPR007412">
    <property type="entry name" value="FlgM"/>
</dbReference>
<dbReference type="Gene3D" id="6.10.140.30">
    <property type="entry name" value="Anti-sigma-28 factor FlgM"/>
    <property type="match status" value="1"/>
</dbReference>
<sequence>MKINNLGSMGVNPYKRSLEKSAQAAQKPQTKEDKVEISAKAIDLQQSNEITKARQKKVQALKNQVENGTYTIDPKAIAKGLLDFYKK</sequence>
<keyword evidence="4" id="KW-1005">Bacterial flagellum biogenesis</keyword>
<protein>
    <recommendedName>
        <fullName evidence="2">Negative regulator of flagellin synthesis</fullName>
    </recommendedName>
</protein>
<evidence type="ECO:0000256" key="5">
    <source>
        <dbReference type="ARBA" id="ARBA00023015"/>
    </source>
</evidence>
<keyword evidence="5" id="KW-0805">Transcription regulation</keyword>
<evidence type="ECO:0000256" key="4">
    <source>
        <dbReference type="ARBA" id="ARBA00022795"/>
    </source>
</evidence>
<dbReference type="RefSeq" id="WP_224139109.1">
    <property type="nucleotide sequence ID" value="NZ_JAIQUM010000021.1"/>
</dbReference>
<evidence type="ECO:0000313" key="9">
    <source>
        <dbReference type="EMBL" id="MBZ5750828.1"/>
    </source>
</evidence>
<keyword evidence="9" id="KW-0966">Cell projection</keyword>
<feature type="region of interest" description="Disordered" evidence="7">
    <location>
        <begin position="1"/>
        <end position="32"/>
    </location>
</feature>
<keyword evidence="3" id="KW-0678">Repressor</keyword>
<keyword evidence="10" id="KW-1185">Reference proteome</keyword>
<keyword evidence="6" id="KW-0804">Transcription</keyword>
<evidence type="ECO:0000256" key="6">
    <source>
        <dbReference type="ARBA" id="ARBA00023163"/>
    </source>
</evidence>
<feature type="domain" description="Anti-sigma-28 factor FlgM C-terminal" evidence="8">
    <location>
        <begin position="33"/>
        <end position="83"/>
    </location>
</feature>
<comment type="caution">
    <text evidence="9">The sequence shown here is derived from an EMBL/GenBank/DDBJ whole genome shotgun (WGS) entry which is preliminary data.</text>
</comment>
<gene>
    <name evidence="9" type="primary">flgM</name>
    <name evidence="9" type="ORF">K9V48_11340</name>
</gene>
<dbReference type="Pfam" id="PF04316">
    <property type="entry name" value="FlgM"/>
    <property type="match status" value="1"/>
</dbReference>
<dbReference type="NCBIfam" id="TIGR03824">
    <property type="entry name" value="FlgM_jcvi"/>
    <property type="match status" value="1"/>
</dbReference>
<dbReference type="EMBL" id="JAIQUM010000021">
    <property type="protein sequence ID" value="MBZ5750828.1"/>
    <property type="molecule type" value="Genomic_DNA"/>
</dbReference>
<evidence type="ECO:0000256" key="1">
    <source>
        <dbReference type="ARBA" id="ARBA00005322"/>
    </source>
</evidence>
<dbReference type="Proteomes" id="UP001165287">
    <property type="component" value="Unassembled WGS sequence"/>
</dbReference>
<evidence type="ECO:0000256" key="2">
    <source>
        <dbReference type="ARBA" id="ARBA00017823"/>
    </source>
</evidence>
<evidence type="ECO:0000313" key="10">
    <source>
        <dbReference type="Proteomes" id="UP001165287"/>
    </source>
</evidence>
<accession>A0ABS7US62</accession>
<comment type="similarity">
    <text evidence="1">Belongs to the FlgM family.</text>
</comment>
<evidence type="ECO:0000256" key="3">
    <source>
        <dbReference type="ARBA" id="ARBA00022491"/>
    </source>
</evidence>
<evidence type="ECO:0000256" key="7">
    <source>
        <dbReference type="SAM" id="MobiDB-lite"/>
    </source>
</evidence>
<keyword evidence="9" id="KW-0969">Cilium</keyword>